<name>A0A1L9P0S3_9RHOB</name>
<feature type="signal peptide" evidence="1">
    <location>
        <begin position="1"/>
        <end position="31"/>
    </location>
</feature>
<feature type="chain" id="PRO_5009887247" description="Invasion associated locus B (IalB) protein" evidence="1">
    <location>
        <begin position="32"/>
        <end position="187"/>
    </location>
</feature>
<dbReference type="OrthoDB" id="9806572at2"/>
<dbReference type="RefSeq" id="WP_139292087.1">
    <property type="nucleotide sequence ID" value="NZ_MLCB01000064.1"/>
</dbReference>
<evidence type="ECO:0008006" key="4">
    <source>
        <dbReference type="Google" id="ProtNLM"/>
    </source>
</evidence>
<dbReference type="STRING" id="696762.PFRI_07120"/>
<dbReference type="AlphaFoldDB" id="A0A1L9P0S3"/>
<evidence type="ECO:0000313" key="2">
    <source>
        <dbReference type="EMBL" id="OJI95004.1"/>
    </source>
</evidence>
<protein>
    <recommendedName>
        <fullName evidence="4">Invasion associated locus B (IalB) protein</fullName>
    </recommendedName>
</protein>
<reference evidence="2 3" key="1">
    <citation type="submission" date="2016-10" db="EMBL/GenBank/DDBJ databases">
        <title>Genome sequence of Planktotalea frisia SH6-1.</title>
        <authorList>
            <person name="Poehlein A."/>
            <person name="Bakenhus I."/>
            <person name="Voget S."/>
            <person name="Brinkhoff T."/>
            <person name="Simon M."/>
        </authorList>
    </citation>
    <scope>NUCLEOTIDE SEQUENCE [LARGE SCALE GENOMIC DNA]</scope>
    <source>
        <strain evidence="2 3">SH6-1</strain>
    </source>
</reference>
<accession>A0A1L9P0S3</accession>
<proteinExistence type="predicted"/>
<dbReference type="EMBL" id="MLCB01000064">
    <property type="protein sequence ID" value="OJI95004.1"/>
    <property type="molecule type" value="Genomic_DNA"/>
</dbReference>
<organism evidence="2 3">
    <name type="scientific">Planktotalea frisia</name>
    <dbReference type="NCBI Taxonomy" id="696762"/>
    <lineage>
        <taxon>Bacteria</taxon>
        <taxon>Pseudomonadati</taxon>
        <taxon>Pseudomonadota</taxon>
        <taxon>Alphaproteobacteria</taxon>
        <taxon>Rhodobacterales</taxon>
        <taxon>Paracoccaceae</taxon>
        <taxon>Planktotalea</taxon>
    </lineage>
</organism>
<sequence>MPKPLKFRGSHIIKTTILCLGFMTVAGPSIAEEPEIDYLQSYGEWSLFIDDNDCWLASNPRDQNGETDINTFYYVTFHNNEPRPNNSVFFSVPDSDAGSLILQSPTRSYDFSIYGDTAYPNAENELTILKELLIANTFKLYISTLEYGRRELYLSSKGFKNAYNSISKQCEFFPAGDLTTISGHDPA</sequence>
<comment type="caution">
    <text evidence="2">The sequence shown here is derived from an EMBL/GenBank/DDBJ whole genome shotgun (WGS) entry which is preliminary data.</text>
</comment>
<dbReference type="Proteomes" id="UP000184514">
    <property type="component" value="Unassembled WGS sequence"/>
</dbReference>
<evidence type="ECO:0000313" key="3">
    <source>
        <dbReference type="Proteomes" id="UP000184514"/>
    </source>
</evidence>
<keyword evidence="3" id="KW-1185">Reference proteome</keyword>
<gene>
    <name evidence="2" type="ORF">PFRI_07120</name>
</gene>
<evidence type="ECO:0000256" key="1">
    <source>
        <dbReference type="SAM" id="SignalP"/>
    </source>
</evidence>
<keyword evidence="1" id="KW-0732">Signal</keyword>